<dbReference type="PROSITE" id="PS50082">
    <property type="entry name" value="WD_REPEATS_2"/>
    <property type="match status" value="3"/>
</dbReference>
<dbReference type="Gene3D" id="2.130.10.10">
    <property type="entry name" value="YVTN repeat-like/Quinoprotein amine dehydrogenase"/>
    <property type="match status" value="1"/>
</dbReference>
<protein>
    <submittedName>
        <fullName evidence="4">WD40-repeat-containing domain protein</fullName>
    </submittedName>
</protein>
<proteinExistence type="predicted"/>
<evidence type="ECO:0000313" key="4">
    <source>
        <dbReference type="EMBL" id="KAG5192575.1"/>
    </source>
</evidence>
<evidence type="ECO:0000256" key="2">
    <source>
        <dbReference type="ARBA" id="ARBA00022737"/>
    </source>
</evidence>
<dbReference type="Pfam" id="PF00400">
    <property type="entry name" value="WD40"/>
    <property type="match status" value="3"/>
</dbReference>
<comment type="caution">
    <text evidence="4">The sequence shown here is derived from an EMBL/GenBank/DDBJ whole genome shotgun (WGS) entry which is preliminary data.</text>
</comment>
<dbReference type="EMBL" id="JAFCMP010000004">
    <property type="protein sequence ID" value="KAG5192575.1"/>
    <property type="molecule type" value="Genomic_DNA"/>
</dbReference>
<dbReference type="InterPro" id="IPR001680">
    <property type="entry name" value="WD40_rpt"/>
</dbReference>
<keyword evidence="5" id="KW-1185">Reference proteome</keyword>
<evidence type="ECO:0000313" key="5">
    <source>
        <dbReference type="Proteomes" id="UP000664859"/>
    </source>
</evidence>
<feature type="repeat" description="WD" evidence="3">
    <location>
        <begin position="12"/>
        <end position="53"/>
    </location>
</feature>
<feature type="repeat" description="WD" evidence="3">
    <location>
        <begin position="238"/>
        <end position="272"/>
    </location>
</feature>
<dbReference type="SUPFAM" id="SSF50978">
    <property type="entry name" value="WD40 repeat-like"/>
    <property type="match status" value="1"/>
</dbReference>
<dbReference type="InterPro" id="IPR020472">
    <property type="entry name" value="WD40_PAC1"/>
</dbReference>
<dbReference type="PANTHER" id="PTHR10971">
    <property type="entry name" value="MRNA EXPORT FACTOR AND BUB3"/>
    <property type="match status" value="1"/>
</dbReference>
<keyword evidence="1 3" id="KW-0853">WD repeat</keyword>
<name>A0A835ZK40_9STRA</name>
<gene>
    <name evidence="4" type="ORF">JKP88DRAFT_229911</name>
</gene>
<accession>A0A835ZK40</accession>
<evidence type="ECO:0000256" key="3">
    <source>
        <dbReference type="PROSITE-ProRule" id="PRU00221"/>
    </source>
</evidence>
<dbReference type="SMART" id="SM00320">
    <property type="entry name" value="WD40"/>
    <property type="match status" value="6"/>
</dbReference>
<dbReference type="OrthoDB" id="10262475at2759"/>
<dbReference type="Proteomes" id="UP000664859">
    <property type="component" value="Unassembled WGS sequence"/>
</dbReference>
<keyword evidence="2" id="KW-0677">Repeat</keyword>
<reference evidence="4" key="1">
    <citation type="submission" date="2021-02" db="EMBL/GenBank/DDBJ databases">
        <title>First Annotated Genome of the Yellow-green Alga Tribonema minus.</title>
        <authorList>
            <person name="Mahan K.M."/>
        </authorList>
    </citation>
    <scope>NUCLEOTIDE SEQUENCE</scope>
    <source>
        <strain evidence="4">UTEX B ZZ1240</strain>
    </source>
</reference>
<evidence type="ECO:0000256" key="1">
    <source>
        <dbReference type="ARBA" id="ARBA00022574"/>
    </source>
</evidence>
<organism evidence="4 5">
    <name type="scientific">Tribonema minus</name>
    <dbReference type="NCBI Taxonomy" id="303371"/>
    <lineage>
        <taxon>Eukaryota</taxon>
        <taxon>Sar</taxon>
        <taxon>Stramenopiles</taxon>
        <taxon>Ochrophyta</taxon>
        <taxon>PX clade</taxon>
        <taxon>Xanthophyceae</taxon>
        <taxon>Tribonematales</taxon>
        <taxon>Tribonemataceae</taxon>
        <taxon>Tribonema</taxon>
    </lineage>
</organism>
<dbReference type="InterPro" id="IPR036322">
    <property type="entry name" value="WD40_repeat_dom_sf"/>
</dbReference>
<dbReference type="InterPro" id="IPR015943">
    <property type="entry name" value="WD40/YVTN_repeat-like_dom_sf"/>
</dbReference>
<sequence length="330" mass="36433">MAQKADKEHVLTNPPQDGISSVKFSRTSDLLLAASWDETVRLYDARRNATQGVFQSKGAVLDAAFLDDTKGFMGGLDKAVKMFDFGGAAGAVALGVHSAPVRCVEYLSGTHHDQLVTGSWDKTVKLWDHRASTFLRSTLQMPGKVYSMDVNGSKLVVGCSNRFVVVYDLRKLDRPEQMRESSLKFQTRCIKLMPDNSGYVLSSVEGRVAVEYLDPSPEVQSKKYAFKCHRQGDTIFPVNAMAFHPVFGTFATGGCDGTVNVWDGTNKKRLINYTGYPTSISSVAFNRDGMLLAIASSYTFEQGEKDHQPDAIYVREVNPHDVKPKPRKSA</sequence>
<dbReference type="PRINTS" id="PR00320">
    <property type="entry name" value="GPROTEINBRPT"/>
</dbReference>
<dbReference type="PROSITE" id="PS50294">
    <property type="entry name" value="WD_REPEATS_REGION"/>
    <property type="match status" value="1"/>
</dbReference>
<feature type="repeat" description="WD" evidence="3">
    <location>
        <begin position="94"/>
        <end position="137"/>
    </location>
</feature>
<dbReference type="AlphaFoldDB" id="A0A835ZK40"/>